<proteinExistence type="predicted"/>
<reference evidence="2 3" key="1">
    <citation type="journal article" date="2019" name="Nat. Med.">
        <title>A library of human gut bacterial isolates paired with longitudinal multiomics data enables mechanistic microbiome research.</title>
        <authorList>
            <person name="Poyet M."/>
            <person name="Groussin M."/>
            <person name="Gibbons S.M."/>
            <person name="Avila-Pacheco J."/>
            <person name="Jiang X."/>
            <person name="Kearney S.M."/>
            <person name="Perrotta A.R."/>
            <person name="Berdy B."/>
            <person name="Zhao S."/>
            <person name="Lieberman T.D."/>
            <person name="Swanson P.K."/>
            <person name="Smith M."/>
            <person name="Roesemann S."/>
            <person name="Alexander J.E."/>
            <person name="Rich S.A."/>
            <person name="Livny J."/>
            <person name="Vlamakis H."/>
            <person name="Clish C."/>
            <person name="Bullock K."/>
            <person name="Deik A."/>
            <person name="Scott J."/>
            <person name="Pierce K.A."/>
            <person name="Xavier R.J."/>
            <person name="Alm E.J."/>
        </authorList>
    </citation>
    <scope>NUCLEOTIDE SEQUENCE [LARGE SCALE GENOMIC DNA]</scope>
    <source>
        <strain evidence="2 3">BIOML-A41</strain>
    </source>
</reference>
<accession>A0A6I2MUW4</accession>
<reference evidence="1" key="2">
    <citation type="submission" date="2023-01" db="EMBL/GenBank/DDBJ databases">
        <title>Human gut microbiome strain richness.</title>
        <authorList>
            <person name="Chen-Liaw A."/>
        </authorList>
    </citation>
    <scope>NUCLEOTIDE SEQUENCE</scope>
    <source>
        <strain evidence="1">D35st1_E5_D35t1_190705</strain>
    </source>
</reference>
<organism evidence="2 3">
    <name type="scientific">Parabacteroides distasonis</name>
    <dbReference type="NCBI Taxonomy" id="823"/>
    <lineage>
        <taxon>Bacteria</taxon>
        <taxon>Pseudomonadati</taxon>
        <taxon>Bacteroidota</taxon>
        <taxon>Bacteroidia</taxon>
        <taxon>Bacteroidales</taxon>
        <taxon>Tannerellaceae</taxon>
        <taxon>Parabacteroides</taxon>
    </lineage>
</organism>
<dbReference type="EMBL" id="JAQMPX010000004">
    <property type="protein sequence ID" value="MDB9137057.1"/>
    <property type="molecule type" value="Genomic_DNA"/>
</dbReference>
<dbReference type="Proteomes" id="UP001211522">
    <property type="component" value="Unassembled WGS sequence"/>
</dbReference>
<evidence type="ECO:0000313" key="1">
    <source>
        <dbReference type="EMBL" id="MDB9137057.1"/>
    </source>
</evidence>
<evidence type="ECO:0000313" key="3">
    <source>
        <dbReference type="Proteomes" id="UP000463337"/>
    </source>
</evidence>
<dbReference type="AlphaFoldDB" id="A0A6I2MUW4"/>
<comment type="caution">
    <text evidence="2">The sequence shown here is derived from an EMBL/GenBank/DDBJ whole genome shotgun (WGS) entry which is preliminary data.</text>
</comment>
<protein>
    <submittedName>
        <fullName evidence="2">Uncharacterized protein</fullName>
    </submittedName>
</protein>
<dbReference type="EMBL" id="WKLT01000001">
    <property type="protein sequence ID" value="MRY56453.1"/>
    <property type="molecule type" value="Genomic_DNA"/>
</dbReference>
<sequence>MNSKRTLVSGKFAKEIKEKALRIQTGDLDERDKKEIQRNRRITKEVSILWK</sequence>
<dbReference type="RefSeq" id="WP_154396191.1">
    <property type="nucleotide sequence ID" value="NZ_AP019729.1"/>
</dbReference>
<evidence type="ECO:0000313" key="2">
    <source>
        <dbReference type="EMBL" id="MRY56453.1"/>
    </source>
</evidence>
<gene>
    <name evidence="2" type="ORF">GKD59_00665</name>
    <name evidence="1" type="ORF">PN612_00870</name>
</gene>
<dbReference type="Proteomes" id="UP000463337">
    <property type="component" value="Unassembled WGS sequence"/>
</dbReference>
<name>A0A6I2MUW4_PARDI</name>